<evidence type="ECO:0000256" key="1">
    <source>
        <dbReference type="ARBA" id="ARBA00005417"/>
    </source>
</evidence>
<evidence type="ECO:0000256" key="4">
    <source>
        <dbReference type="ARBA" id="ARBA00022840"/>
    </source>
</evidence>
<keyword evidence="3" id="KW-0547">Nucleotide-binding</keyword>
<evidence type="ECO:0000259" key="5">
    <source>
        <dbReference type="PROSITE" id="PS50893"/>
    </source>
</evidence>
<dbReference type="InterPro" id="IPR003593">
    <property type="entry name" value="AAA+_ATPase"/>
</dbReference>
<dbReference type="EMBL" id="JAAXPE010000007">
    <property type="protein sequence ID" value="NKY85960.1"/>
    <property type="molecule type" value="Genomic_DNA"/>
</dbReference>
<gene>
    <name evidence="6" type="ORF">HGA07_10020</name>
</gene>
<keyword evidence="7" id="KW-1185">Reference proteome</keyword>
<protein>
    <submittedName>
        <fullName evidence="6">ABC transporter ATP-binding protein</fullName>
    </submittedName>
</protein>
<dbReference type="SMART" id="SM00382">
    <property type="entry name" value="AAA"/>
    <property type="match status" value="1"/>
</dbReference>
<dbReference type="SUPFAM" id="SSF52540">
    <property type="entry name" value="P-loop containing nucleoside triphosphate hydrolases"/>
    <property type="match status" value="1"/>
</dbReference>
<dbReference type="InterPro" id="IPR003439">
    <property type="entry name" value="ABC_transporter-like_ATP-bd"/>
</dbReference>
<evidence type="ECO:0000313" key="6">
    <source>
        <dbReference type="EMBL" id="NKY85960.1"/>
    </source>
</evidence>
<dbReference type="AlphaFoldDB" id="A0A7X6LXZ8"/>
<dbReference type="InterPro" id="IPR027417">
    <property type="entry name" value="P-loop_NTPase"/>
</dbReference>
<sequence>MSAARALAVSVTGLHKQFEGIVALRDVGFSIPGGTTAALVGPPGAGKSILLGVLLGLLRPDSGIVEIDRGAGVGAMLQPRGLHPARTVRAQLRVCAAATGVSDDRVDSVAAALRLDEATATRIRDLPDGMRTRLGLAQAVLARPRLLVLDDPFDGLEPAERSWLFDYLRGHARSGGTTLLTAQSLAAAVPVSDQVIVLAGGSVVYQGSPRRLRRNHPDRLVVAASSPIALATTLAAQGFTDAVMRGDGRLAVAEATRAEIEAAAALARVQLGEVVAEPVHPDRVLAMLTKSAAPPAYPNPAPATPYGMR</sequence>
<organism evidence="6 7">
    <name type="scientific">Nocardia veterana</name>
    <dbReference type="NCBI Taxonomy" id="132249"/>
    <lineage>
        <taxon>Bacteria</taxon>
        <taxon>Bacillati</taxon>
        <taxon>Actinomycetota</taxon>
        <taxon>Actinomycetes</taxon>
        <taxon>Mycobacteriales</taxon>
        <taxon>Nocardiaceae</taxon>
        <taxon>Nocardia</taxon>
    </lineage>
</organism>
<name>A0A7X6LXZ8_9NOCA</name>
<dbReference type="PANTHER" id="PTHR43335:SF4">
    <property type="entry name" value="ABC TRANSPORTER, ATP-BINDING PROTEIN"/>
    <property type="match status" value="1"/>
</dbReference>
<dbReference type="PANTHER" id="PTHR43335">
    <property type="entry name" value="ABC TRANSPORTER, ATP-BINDING PROTEIN"/>
    <property type="match status" value="1"/>
</dbReference>
<dbReference type="Pfam" id="PF00005">
    <property type="entry name" value="ABC_tran"/>
    <property type="match status" value="1"/>
</dbReference>
<dbReference type="GO" id="GO:0005524">
    <property type="term" value="F:ATP binding"/>
    <property type="evidence" value="ECO:0007669"/>
    <property type="project" value="UniProtKB-KW"/>
</dbReference>
<evidence type="ECO:0000256" key="3">
    <source>
        <dbReference type="ARBA" id="ARBA00022741"/>
    </source>
</evidence>
<accession>A0A7X6LXZ8</accession>
<dbReference type="GO" id="GO:0016887">
    <property type="term" value="F:ATP hydrolysis activity"/>
    <property type="evidence" value="ECO:0007669"/>
    <property type="project" value="InterPro"/>
</dbReference>
<proteinExistence type="inferred from homology"/>
<keyword evidence="2" id="KW-0813">Transport</keyword>
<dbReference type="Gene3D" id="3.40.50.300">
    <property type="entry name" value="P-loop containing nucleotide triphosphate hydrolases"/>
    <property type="match status" value="1"/>
</dbReference>
<comment type="caution">
    <text evidence="6">The sequence shown here is derived from an EMBL/GenBank/DDBJ whole genome shotgun (WGS) entry which is preliminary data.</text>
</comment>
<dbReference type="PROSITE" id="PS50893">
    <property type="entry name" value="ABC_TRANSPORTER_2"/>
    <property type="match status" value="1"/>
</dbReference>
<evidence type="ECO:0000313" key="7">
    <source>
        <dbReference type="Proteomes" id="UP000523447"/>
    </source>
</evidence>
<dbReference type="Proteomes" id="UP000523447">
    <property type="component" value="Unassembled WGS sequence"/>
</dbReference>
<evidence type="ECO:0000256" key="2">
    <source>
        <dbReference type="ARBA" id="ARBA00022448"/>
    </source>
</evidence>
<reference evidence="6 7" key="1">
    <citation type="submission" date="2020-04" db="EMBL/GenBank/DDBJ databases">
        <title>MicrobeNet Type strains.</title>
        <authorList>
            <person name="Nicholson A.C."/>
        </authorList>
    </citation>
    <scope>NUCLEOTIDE SEQUENCE [LARGE SCALE GENOMIC DNA]</scope>
    <source>
        <strain evidence="6 7">DSM 44445</strain>
    </source>
</reference>
<feature type="domain" description="ABC transporter" evidence="5">
    <location>
        <begin position="9"/>
        <end position="225"/>
    </location>
</feature>
<keyword evidence="4 6" id="KW-0067">ATP-binding</keyword>
<comment type="similarity">
    <text evidence="1">Belongs to the ABC transporter superfamily.</text>
</comment>
<dbReference type="RefSeq" id="WP_040721505.1">
    <property type="nucleotide sequence ID" value="NZ_CAWPHS010000067.1"/>
</dbReference>